<dbReference type="InterPro" id="IPR010179">
    <property type="entry name" value="CRISPR-assoc_prot_Cse3"/>
</dbReference>
<accession>A0A8J6N051</accession>
<dbReference type="SMART" id="SM01101">
    <property type="entry name" value="CRISPR_assoc"/>
    <property type="match status" value="1"/>
</dbReference>
<comment type="caution">
    <text evidence="1">The sequence shown here is derived from an EMBL/GenBank/DDBJ whole genome shotgun (WGS) entry which is preliminary data.</text>
</comment>
<gene>
    <name evidence="1" type="primary">cas6e</name>
    <name evidence="1" type="ORF">H8E19_09025</name>
</gene>
<protein>
    <submittedName>
        <fullName evidence="1">Type I-E CRISPR-associated protein Cas6/Cse3/CasE</fullName>
    </submittedName>
</protein>
<evidence type="ECO:0000313" key="1">
    <source>
        <dbReference type="EMBL" id="MBC8177535.1"/>
    </source>
</evidence>
<sequence>MNWLARLEVDAETARTEGMSDNYAWHKRLWEGCFPNEPDAGRDFLTRIDQLEGAFRIWILAKRNPKRPHWCPHDGFALNEIAASFLTHRYYAFDLLANPVKTLVQRGPNGETLLRPNGKRKHGKRVPLVKHDELRAWLIRKGKVRCRDKNTGLDVPGGFRIVEDKTLEISPMIEHHFRKKGQSGYHGGVQFRGTLEVTEQEKFIETYQSGIGSAKSFGFGLLLLSPIKM</sequence>
<dbReference type="Pfam" id="PF08798">
    <property type="entry name" value="CRISPR_assoc"/>
    <property type="match status" value="1"/>
</dbReference>
<reference evidence="1 2" key="1">
    <citation type="submission" date="2020-08" db="EMBL/GenBank/DDBJ databases">
        <title>Bridging the membrane lipid divide: bacteria of the FCB group superphylum have the potential to synthesize archaeal ether lipids.</title>
        <authorList>
            <person name="Villanueva L."/>
            <person name="Von Meijenfeldt F.A.B."/>
            <person name="Westbye A.B."/>
            <person name="Yadav S."/>
            <person name="Hopmans E.C."/>
            <person name="Dutilh B.E."/>
            <person name="Sinninghe Damste J.S."/>
        </authorList>
    </citation>
    <scope>NUCLEOTIDE SEQUENCE [LARGE SCALE GENOMIC DNA]</scope>
    <source>
        <strain evidence="1">NIOZ-UU27</strain>
    </source>
</reference>
<dbReference type="NCBIfam" id="TIGR01907">
    <property type="entry name" value="casE_Cse3"/>
    <property type="match status" value="1"/>
</dbReference>
<dbReference type="Proteomes" id="UP000650524">
    <property type="component" value="Unassembled WGS sequence"/>
</dbReference>
<dbReference type="SUPFAM" id="SSF117987">
    <property type="entry name" value="CRISPR-associated protein"/>
    <property type="match status" value="2"/>
</dbReference>
<dbReference type="AlphaFoldDB" id="A0A8J6N051"/>
<organism evidence="1 2">
    <name type="scientific">Candidatus Desulfacyla euxinica</name>
    <dbReference type="NCBI Taxonomy" id="2841693"/>
    <lineage>
        <taxon>Bacteria</taxon>
        <taxon>Deltaproteobacteria</taxon>
        <taxon>Candidatus Desulfacyla</taxon>
    </lineage>
</organism>
<dbReference type="Gene3D" id="3.30.70.1210">
    <property type="entry name" value="Crispr-associated protein, domain 2"/>
    <property type="match status" value="1"/>
</dbReference>
<proteinExistence type="predicted"/>
<evidence type="ECO:0000313" key="2">
    <source>
        <dbReference type="Proteomes" id="UP000650524"/>
    </source>
</evidence>
<dbReference type="Gene3D" id="3.30.70.1200">
    <property type="entry name" value="Crispr-associated protein, domain 1"/>
    <property type="match status" value="1"/>
</dbReference>
<dbReference type="EMBL" id="JACNJD010000216">
    <property type="protein sequence ID" value="MBC8177535.1"/>
    <property type="molecule type" value="Genomic_DNA"/>
</dbReference>
<dbReference type="CDD" id="cd09727">
    <property type="entry name" value="Cas6_I-E"/>
    <property type="match status" value="1"/>
</dbReference>
<name>A0A8J6N051_9DELT</name>